<dbReference type="AlphaFoldDB" id="A0AAD8KBX0"/>
<comment type="caution">
    <text evidence="5">The sequence shown here is derived from an EMBL/GenBank/DDBJ whole genome shotgun (WGS) entry which is preliminary data.</text>
</comment>
<dbReference type="InterPro" id="IPR007592">
    <property type="entry name" value="GEBP"/>
</dbReference>
<feature type="coiled-coil region" evidence="2">
    <location>
        <begin position="99"/>
        <end position="126"/>
    </location>
</feature>
<feature type="domain" description="Glabrous enhancer-binding protein-like DBD" evidence="4">
    <location>
        <begin position="108"/>
        <end position="149"/>
    </location>
</feature>
<keyword evidence="2" id="KW-0175">Coiled coil</keyword>
<evidence type="ECO:0000256" key="1">
    <source>
        <dbReference type="ARBA" id="ARBA00010820"/>
    </source>
</evidence>
<dbReference type="PANTHER" id="PTHR31662">
    <property type="entry name" value="BNAANNG10740D PROTEIN-RELATED"/>
    <property type="match status" value="1"/>
</dbReference>
<evidence type="ECO:0000313" key="6">
    <source>
        <dbReference type="Proteomes" id="UP001229421"/>
    </source>
</evidence>
<dbReference type="EMBL" id="JAUHHV010000006">
    <property type="protein sequence ID" value="KAK1420050.1"/>
    <property type="molecule type" value="Genomic_DNA"/>
</dbReference>
<name>A0AAD8KBX0_TARER</name>
<dbReference type="GO" id="GO:0006355">
    <property type="term" value="P:regulation of DNA-templated transcription"/>
    <property type="evidence" value="ECO:0007669"/>
    <property type="project" value="InterPro"/>
</dbReference>
<sequence>MTVSATAYEMLVQRTMTYAFRDSDPDKTQPNPNSFTLETPQLPDDQSKKPRSKNPVSRYSPPFITGKRPAESSDSQRIKKKPDVDIDGEKKQLFQRLWSEENEIELVKARRLKKKFENNVAKVENKGKVRSFSNPHEKKMYDLSKNLWGTDANQNVVLSSTINKVKVKVNVTPVGASNGNEGIEVIPNEVDLKVMQPPGSLGSMGLPITKEVIVNKGLELVLGAKKVEMEKKWKYIKTQELKLFLKKVDILKGQAEAVLKAIVNSGGK</sequence>
<comment type="similarity">
    <text evidence="1">Belongs to the GeBP family.</text>
</comment>
<feature type="compositionally biased region" description="Polar residues" evidence="3">
    <location>
        <begin position="28"/>
        <end position="39"/>
    </location>
</feature>
<protein>
    <recommendedName>
        <fullName evidence="4">Glabrous enhancer-binding protein-like DBD domain-containing protein</fullName>
    </recommendedName>
</protein>
<dbReference type="GO" id="GO:0005634">
    <property type="term" value="C:nucleus"/>
    <property type="evidence" value="ECO:0007669"/>
    <property type="project" value="TreeGrafter"/>
</dbReference>
<evidence type="ECO:0000256" key="2">
    <source>
        <dbReference type="SAM" id="Coils"/>
    </source>
</evidence>
<dbReference type="Proteomes" id="UP001229421">
    <property type="component" value="Unassembled WGS sequence"/>
</dbReference>
<keyword evidence="6" id="KW-1185">Reference proteome</keyword>
<evidence type="ECO:0000256" key="3">
    <source>
        <dbReference type="SAM" id="MobiDB-lite"/>
    </source>
</evidence>
<evidence type="ECO:0000259" key="4">
    <source>
        <dbReference type="Pfam" id="PF04504"/>
    </source>
</evidence>
<evidence type="ECO:0000313" key="5">
    <source>
        <dbReference type="EMBL" id="KAK1420050.1"/>
    </source>
</evidence>
<organism evidence="5 6">
    <name type="scientific">Tagetes erecta</name>
    <name type="common">African marigold</name>
    <dbReference type="NCBI Taxonomy" id="13708"/>
    <lineage>
        <taxon>Eukaryota</taxon>
        <taxon>Viridiplantae</taxon>
        <taxon>Streptophyta</taxon>
        <taxon>Embryophyta</taxon>
        <taxon>Tracheophyta</taxon>
        <taxon>Spermatophyta</taxon>
        <taxon>Magnoliopsida</taxon>
        <taxon>eudicotyledons</taxon>
        <taxon>Gunneridae</taxon>
        <taxon>Pentapetalae</taxon>
        <taxon>asterids</taxon>
        <taxon>campanulids</taxon>
        <taxon>Asterales</taxon>
        <taxon>Asteraceae</taxon>
        <taxon>Asteroideae</taxon>
        <taxon>Heliantheae alliance</taxon>
        <taxon>Tageteae</taxon>
        <taxon>Tagetes</taxon>
    </lineage>
</organism>
<dbReference type="InterPro" id="IPR053932">
    <property type="entry name" value="GeBP-like_DBD"/>
</dbReference>
<accession>A0AAD8KBX0</accession>
<dbReference type="PANTHER" id="PTHR31662:SF33">
    <property type="entry name" value="DNA-BINDING STOREKEEPER PROTEIN TRANSCRIPTIONAL REGULATOR-LIKE PROTEIN"/>
    <property type="match status" value="1"/>
</dbReference>
<feature type="region of interest" description="Disordered" evidence="3">
    <location>
        <begin position="19"/>
        <end position="86"/>
    </location>
</feature>
<proteinExistence type="inferred from homology"/>
<reference evidence="5" key="1">
    <citation type="journal article" date="2023" name="bioRxiv">
        <title>Improved chromosome-level genome assembly for marigold (Tagetes erecta).</title>
        <authorList>
            <person name="Jiang F."/>
            <person name="Yuan L."/>
            <person name="Wang S."/>
            <person name="Wang H."/>
            <person name="Xu D."/>
            <person name="Wang A."/>
            <person name="Fan W."/>
        </authorList>
    </citation>
    <scope>NUCLEOTIDE SEQUENCE</scope>
    <source>
        <strain evidence="5">WSJ</strain>
        <tissue evidence="5">Leaf</tissue>
    </source>
</reference>
<feature type="compositionally biased region" description="Basic and acidic residues" evidence="3">
    <location>
        <begin position="68"/>
        <end position="86"/>
    </location>
</feature>
<gene>
    <name evidence="5" type="ORF">QVD17_21351</name>
</gene>
<dbReference type="Pfam" id="PF04504">
    <property type="entry name" value="GeBP-like_DBD"/>
    <property type="match status" value="1"/>
</dbReference>